<dbReference type="Proteomes" id="UP000325105">
    <property type="component" value="Unassembled WGS sequence"/>
</dbReference>
<keyword evidence="2" id="KW-1185">Reference proteome</keyword>
<comment type="caution">
    <text evidence="1">The sequence shown here is derived from an EMBL/GenBank/DDBJ whole genome shotgun (WGS) entry which is preliminary data.</text>
</comment>
<protein>
    <submittedName>
        <fullName evidence="1">Uncharacterized protein</fullName>
    </submittedName>
</protein>
<proteinExistence type="predicted"/>
<sequence length="162" mass="18848">MDKYGHLIPPVALNPCRNTRYCFICGMEINNNYDVKPPLDSRGAAIVQGRFYTLTPEERAATLALLREDFSEWLLNSFDLTPSQKVQLEEMPAKLKKHIGDQIAECWEHAGLVTFQKEEDEEEEDDRQNKDFIIFPSAVQHYSFRSKEHTTAYSLSIWIRYS</sequence>
<name>A0A5S5DG13_9SPHI</name>
<accession>A0A5S5DG13</accession>
<dbReference type="EMBL" id="VNHX01000011">
    <property type="protein sequence ID" value="TYP94625.1"/>
    <property type="molecule type" value="Genomic_DNA"/>
</dbReference>
<evidence type="ECO:0000313" key="2">
    <source>
        <dbReference type="Proteomes" id="UP000325105"/>
    </source>
</evidence>
<dbReference type="AlphaFoldDB" id="A0A5S5DG13"/>
<gene>
    <name evidence="1" type="ORF">BC792_11133</name>
</gene>
<organism evidence="1 2">
    <name type="scientific">Sphingobacterium allocomposti</name>
    <dbReference type="NCBI Taxonomy" id="415956"/>
    <lineage>
        <taxon>Bacteria</taxon>
        <taxon>Pseudomonadati</taxon>
        <taxon>Bacteroidota</taxon>
        <taxon>Sphingobacteriia</taxon>
        <taxon>Sphingobacteriales</taxon>
        <taxon>Sphingobacteriaceae</taxon>
        <taxon>Sphingobacterium</taxon>
    </lineage>
</organism>
<reference evidence="1 2" key="1">
    <citation type="submission" date="2019-07" db="EMBL/GenBank/DDBJ databases">
        <title>Genomic Encyclopedia of Archaeal and Bacterial Type Strains, Phase II (KMG-II): from individual species to whole genera.</title>
        <authorList>
            <person name="Goeker M."/>
        </authorList>
    </citation>
    <scope>NUCLEOTIDE SEQUENCE [LARGE SCALE GENOMIC DNA]</scope>
    <source>
        <strain evidence="1 2">DSM 18850</strain>
    </source>
</reference>
<evidence type="ECO:0000313" key="1">
    <source>
        <dbReference type="EMBL" id="TYP94625.1"/>
    </source>
</evidence>